<keyword evidence="2" id="KW-1185">Reference proteome</keyword>
<dbReference type="InterPro" id="IPR058248">
    <property type="entry name" value="Lxx211020-like"/>
</dbReference>
<dbReference type="PANTHER" id="PTHR36302:SF1">
    <property type="entry name" value="COPPER CHAPERONE PCU(A)C"/>
    <property type="match status" value="1"/>
</dbReference>
<evidence type="ECO:0000313" key="1">
    <source>
        <dbReference type="EMBL" id="BCB97039.1"/>
    </source>
</evidence>
<reference evidence="1 2" key="1">
    <citation type="submission" date="2020-03" db="EMBL/GenBank/DDBJ databases">
        <title>Complete genome sequences of two sulfur-disproportionating bacterial strains T55J and Mzg5.</title>
        <authorList>
            <person name="Umezawa K."/>
            <person name="Kojima H."/>
            <person name="Kato Y."/>
            <person name="Fukui M."/>
        </authorList>
    </citation>
    <scope>NUCLEOTIDE SEQUENCE [LARGE SCALE GENOMIC DNA]</scope>
    <source>
        <strain evidence="1 2">T55J</strain>
    </source>
</reference>
<protein>
    <recommendedName>
        <fullName evidence="3">Copper chaperone PCu(A)C</fullName>
    </recommendedName>
</protein>
<dbReference type="KEGG" id="dtp:JZK55_19610"/>
<dbReference type="EMBL" id="AP022873">
    <property type="protein sequence ID" value="BCB97039.1"/>
    <property type="molecule type" value="Genomic_DNA"/>
</dbReference>
<gene>
    <name evidence="1" type="ORF">JZK55_19610</name>
</gene>
<dbReference type="Proteomes" id="UP000516360">
    <property type="component" value="Chromosome"/>
</dbReference>
<evidence type="ECO:0008006" key="3">
    <source>
        <dbReference type="Google" id="ProtNLM"/>
    </source>
</evidence>
<dbReference type="InterPro" id="IPR036182">
    <property type="entry name" value="PCuAC_sf"/>
</dbReference>
<dbReference type="SUPFAM" id="SSF110087">
    <property type="entry name" value="DR1885-like metal-binding protein"/>
    <property type="match status" value="1"/>
</dbReference>
<sequence>MRLRILLIIMAVTVANCVQKPPDIQISDAVTVASPIMHGVVSVFMRISNNGGRDMLVGASTDIDGSVVELHDVKDGKMVKVKGIKIPSHDKIEMIPGGMHIMIFKMPDEIKDGFEFTLYLHFERYGKKAVKLKVVKG</sequence>
<name>A0A7G1H4C1_9BACT</name>
<organism evidence="1 2">
    <name type="scientific">Dissulfurispira thermophila</name>
    <dbReference type="NCBI Taxonomy" id="2715679"/>
    <lineage>
        <taxon>Bacteria</taxon>
        <taxon>Pseudomonadati</taxon>
        <taxon>Nitrospirota</taxon>
        <taxon>Thermodesulfovibrionia</taxon>
        <taxon>Thermodesulfovibrionales</taxon>
        <taxon>Dissulfurispiraceae</taxon>
        <taxon>Dissulfurispira</taxon>
    </lineage>
</organism>
<dbReference type="AlphaFoldDB" id="A0A7G1H4C1"/>
<proteinExistence type="predicted"/>
<dbReference type="Pfam" id="PF04314">
    <property type="entry name" value="PCuAC"/>
    <property type="match status" value="1"/>
</dbReference>
<dbReference type="PANTHER" id="PTHR36302">
    <property type="entry name" value="BLR7088 PROTEIN"/>
    <property type="match status" value="1"/>
</dbReference>
<dbReference type="Gene3D" id="2.60.40.1890">
    <property type="entry name" value="PCu(A)C copper chaperone"/>
    <property type="match status" value="1"/>
</dbReference>
<dbReference type="RefSeq" id="WP_203472187.1">
    <property type="nucleotide sequence ID" value="NZ_AP022873.1"/>
</dbReference>
<dbReference type="InterPro" id="IPR007410">
    <property type="entry name" value="LpqE-like"/>
</dbReference>
<evidence type="ECO:0000313" key="2">
    <source>
        <dbReference type="Proteomes" id="UP000516360"/>
    </source>
</evidence>
<accession>A0A7G1H4C1</accession>